<dbReference type="Pfam" id="PF18705">
    <property type="entry name" value="DUF5643"/>
    <property type="match status" value="1"/>
</dbReference>
<feature type="transmembrane region" description="Helical" evidence="1">
    <location>
        <begin position="36"/>
        <end position="55"/>
    </location>
</feature>
<dbReference type="Gene3D" id="2.60.40.1640">
    <property type="entry name" value="Conserved domain protein"/>
    <property type="match status" value="1"/>
</dbReference>
<accession>A0ABR7K131</accession>
<dbReference type="InterPro" id="IPR040680">
    <property type="entry name" value="DUF5643"/>
</dbReference>
<keyword evidence="5" id="KW-1185">Reference proteome</keyword>
<sequence>MSKFDEIKIPESIDELTKKAIKKGIDYKKKRKYKKIMIASFTSLIIGTGVIGVSLTNPAIADSIPMIQEIVDYFSHNEKSLYKSDKADLENLGKDLNLTVNDKGIEFTIDSVSVDDNYITVFYTVKSDKNIKEINEHYKEPYFASPTICTAYIGGKNIIPDGFIEKEATYISDKELKGIQKIDVSYTDIKNNEEIEFHVNEIFEEEGNWKISTKIDKTKSISKTHNYKVNKNFKFKETLDYEGKKINVKHKVNIEKVIISPLANKILINEKINKSFEYWEPIMGNRFALFDENGKALDVLDKGETGVDPRTGIATNSYEFLKADKDTKSLTLVPISYDENTKDKMLKTQGIDNLPIVFETSKYGKVVIEDIKITDKEIRYTYYKDGVVRGYPHLYFFDENDKEIQFDIHLKESLDRHTGRHTTIFDIGNSKKNTSKIKYIKKVSTYTDNSMNLLYDQQMKFDLVK</sequence>
<evidence type="ECO:0000256" key="1">
    <source>
        <dbReference type="SAM" id="Phobius"/>
    </source>
</evidence>
<dbReference type="Gene3D" id="2.60.40.1630">
    <property type="entry name" value="bacillus anthracis domain"/>
    <property type="match status" value="1"/>
</dbReference>
<gene>
    <name evidence="4" type="ORF">H8891_02200</name>
</gene>
<organism evidence="4 5">
    <name type="scientific">Paeniclostridium hominis</name>
    <dbReference type="NCBI Taxonomy" id="2764329"/>
    <lineage>
        <taxon>Bacteria</taxon>
        <taxon>Bacillati</taxon>
        <taxon>Bacillota</taxon>
        <taxon>Clostridia</taxon>
        <taxon>Peptostreptococcales</taxon>
        <taxon>Peptostreptococcaceae</taxon>
        <taxon>Paeniclostridium</taxon>
    </lineage>
</organism>
<dbReference type="InterPro" id="IPR025436">
    <property type="entry name" value="DUF4179"/>
</dbReference>
<dbReference type="Proteomes" id="UP000611796">
    <property type="component" value="Unassembled WGS sequence"/>
</dbReference>
<reference evidence="4 5" key="1">
    <citation type="submission" date="2020-08" db="EMBL/GenBank/DDBJ databases">
        <authorList>
            <person name="Liu C."/>
            <person name="Sun Q."/>
        </authorList>
    </citation>
    <scope>NUCLEOTIDE SEQUENCE [LARGE SCALE GENOMIC DNA]</scope>
    <source>
        <strain evidence="4 5">NSJ-45</strain>
    </source>
</reference>
<name>A0ABR7K131_9FIRM</name>
<keyword evidence="1" id="KW-0812">Transmembrane</keyword>
<evidence type="ECO:0000259" key="3">
    <source>
        <dbReference type="Pfam" id="PF18705"/>
    </source>
</evidence>
<dbReference type="Pfam" id="PF13786">
    <property type="entry name" value="DUF4179"/>
    <property type="match status" value="1"/>
</dbReference>
<dbReference type="EMBL" id="JACRWD010000001">
    <property type="protein sequence ID" value="MBC6002599.1"/>
    <property type="molecule type" value="Genomic_DNA"/>
</dbReference>
<feature type="domain" description="DUF4179" evidence="2">
    <location>
        <begin position="28"/>
        <end position="127"/>
    </location>
</feature>
<evidence type="ECO:0000313" key="4">
    <source>
        <dbReference type="EMBL" id="MBC6002599.1"/>
    </source>
</evidence>
<protein>
    <submittedName>
        <fullName evidence="4">DUF4179 domain-containing protein</fullName>
    </submittedName>
</protein>
<dbReference type="RefSeq" id="WP_187005000.1">
    <property type="nucleotide sequence ID" value="NZ_JACRWD010000001.1"/>
</dbReference>
<proteinExistence type="predicted"/>
<evidence type="ECO:0000259" key="2">
    <source>
        <dbReference type="Pfam" id="PF13786"/>
    </source>
</evidence>
<comment type="caution">
    <text evidence="4">The sequence shown here is derived from an EMBL/GenBank/DDBJ whole genome shotgun (WGS) entry which is preliminary data.</text>
</comment>
<evidence type="ECO:0000313" key="5">
    <source>
        <dbReference type="Proteomes" id="UP000611796"/>
    </source>
</evidence>
<keyword evidence="1" id="KW-0472">Membrane</keyword>
<feature type="domain" description="DUF5643" evidence="3">
    <location>
        <begin position="243"/>
        <end position="348"/>
    </location>
</feature>
<keyword evidence="1" id="KW-1133">Transmembrane helix</keyword>